<feature type="transmembrane region" description="Helical" evidence="13">
    <location>
        <begin position="99"/>
        <end position="124"/>
    </location>
</feature>
<evidence type="ECO:0000256" key="7">
    <source>
        <dbReference type="ARBA" id="ARBA00022723"/>
    </source>
</evidence>
<evidence type="ECO:0000259" key="14">
    <source>
        <dbReference type="Pfam" id="PF01292"/>
    </source>
</evidence>
<evidence type="ECO:0000256" key="8">
    <source>
        <dbReference type="ARBA" id="ARBA00022982"/>
    </source>
</evidence>
<dbReference type="GO" id="GO:0022904">
    <property type="term" value="P:respiratory electron transport chain"/>
    <property type="evidence" value="ECO:0007669"/>
    <property type="project" value="InterPro"/>
</dbReference>
<evidence type="ECO:0000256" key="6">
    <source>
        <dbReference type="ARBA" id="ARBA00022692"/>
    </source>
</evidence>
<accession>A0A1R4HZ24</accession>
<feature type="transmembrane region" description="Helical" evidence="13">
    <location>
        <begin position="162"/>
        <end position="182"/>
    </location>
</feature>
<keyword evidence="4" id="KW-1003">Cell membrane</keyword>
<keyword evidence="11 13" id="KW-0472">Membrane</keyword>
<evidence type="ECO:0000313" key="16">
    <source>
        <dbReference type="Proteomes" id="UP000196331"/>
    </source>
</evidence>
<feature type="domain" description="Cytochrome b561 bacterial/Ni-hydrogenase" evidence="14">
    <location>
        <begin position="23"/>
        <end position="193"/>
    </location>
</feature>
<dbReference type="InterPro" id="IPR011577">
    <property type="entry name" value="Cyt_b561_bac/Ni-Hgenase"/>
</dbReference>
<dbReference type="GO" id="GO:0046872">
    <property type="term" value="F:metal ion binding"/>
    <property type="evidence" value="ECO:0007669"/>
    <property type="project" value="UniProtKB-KW"/>
</dbReference>
<dbReference type="EMBL" id="FUKM01000033">
    <property type="protein sequence ID" value="SJN12795.1"/>
    <property type="molecule type" value="Genomic_DNA"/>
</dbReference>
<dbReference type="SUPFAM" id="SSF81342">
    <property type="entry name" value="Transmembrane di-heme cytochromes"/>
    <property type="match status" value="1"/>
</dbReference>
<dbReference type="GO" id="GO:0020037">
    <property type="term" value="F:heme binding"/>
    <property type="evidence" value="ECO:0007669"/>
    <property type="project" value="TreeGrafter"/>
</dbReference>
<comment type="subcellular location">
    <subcellularLocation>
        <location evidence="2">Cell membrane</location>
        <topology evidence="2">Multi-pass membrane protein</topology>
    </subcellularLocation>
</comment>
<sequence>MADITSPAALTNPSFFWRDSATRYGIISRTLHWLTAAIVLLQFSVVLAWRGFGETPLTLLLSSVGPHGSLGVILLVMTLLRAGWAWLNRQQRPSYALGISGALAHGVHVTLYALLIALPTLAILRQYGRGGALDIYGLPLFSAAEREIPWMIATANALHSPLAWLLLALVVGHVIMALIHPIGLKDGVLSRMAGPLRD</sequence>
<name>A0A1R4HZ24_9GAMM</name>
<keyword evidence="10" id="KW-0408">Iron</keyword>
<dbReference type="PANTHER" id="PTHR30529">
    <property type="entry name" value="CYTOCHROME B561"/>
    <property type="match status" value="1"/>
</dbReference>
<keyword evidence="3" id="KW-0813">Transport</keyword>
<evidence type="ECO:0000256" key="2">
    <source>
        <dbReference type="ARBA" id="ARBA00004651"/>
    </source>
</evidence>
<keyword evidence="8" id="KW-0249">Electron transport</keyword>
<comment type="similarity">
    <text evidence="12">Belongs to the cytochrome b561 family.</text>
</comment>
<evidence type="ECO:0000256" key="12">
    <source>
        <dbReference type="ARBA" id="ARBA00037975"/>
    </source>
</evidence>
<dbReference type="OrthoDB" id="9793784at2"/>
<protein>
    <submittedName>
        <fullName evidence="15">Cytochrome B561</fullName>
    </submittedName>
</protein>
<organism evidence="15 16">
    <name type="scientific">Halomonas citrativorans</name>
    <dbReference type="NCBI Taxonomy" id="2742612"/>
    <lineage>
        <taxon>Bacteria</taxon>
        <taxon>Pseudomonadati</taxon>
        <taxon>Pseudomonadota</taxon>
        <taxon>Gammaproteobacteria</taxon>
        <taxon>Oceanospirillales</taxon>
        <taxon>Halomonadaceae</taxon>
        <taxon>Halomonas</taxon>
    </lineage>
</organism>
<evidence type="ECO:0000256" key="9">
    <source>
        <dbReference type="ARBA" id="ARBA00022989"/>
    </source>
</evidence>
<keyword evidence="6 13" id="KW-0812">Transmembrane</keyword>
<proteinExistence type="inferred from homology"/>
<evidence type="ECO:0000256" key="3">
    <source>
        <dbReference type="ARBA" id="ARBA00022448"/>
    </source>
</evidence>
<comment type="caution">
    <text evidence="15">The sequence shown here is derived from an EMBL/GenBank/DDBJ whole genome shotgun (WGS) entry which is preliminary data.</text>
</comment>
<keyword evidence="5" id="KW-0349">Heme</keyword>
<dbReference type="InterPro" id="IPR052168">
    <property type="entry name" value="Cytochrome_b561_oxidase"/>
</dbReference>
<keyword evidence="7" id="KW-0479">Metal-binding</keyword>
<feature type="transmembrane region" description="Helical" evidence="13">
    <location>
        <begin position="69"/>
        <end position="87"/>
    </location>
</feature>
<evidence type="ECO:0000256" key="4">
    <source>
        <dbReference type="ARBA" id="ARBA00022475"/>
    </source>
</evidence>
<gene>
    <name evidence="15" type="ORF">CZ787_08900</name>
</gene>
<evidence type="ECO:0000256" key="1">
    <source>
        <dbReference type="ARBA" id="ARBA00001970"/>
    </source>
</evidence>
<comment type="cofactor">
    <cofactor evidence="1">
        <name>heme b</name>
        <dbReference type="ChEBI" id="CHEBI:60344"/>
    </cofactor>
</comment>
<reference evidence="15 16" key="1">
    <citation type="submission" date="2017-02" db="EMBL/GenBank/DDBJ databases">
        <authorList>
            <person name="Dridi B."/>
        </authorList>
    </citation>
    <scope>NUCLEOTIDE SEQUENCE [LARGE SCALE GENOMIC DNA]</scope>
    <source>
        <strain evidence="15 16">JB380</strain>
    </source>
</reference>
<dbReference type="GO" id="GO:0005886">
    <property type="term" value="C:plasma membrane"/>
    <property type="evidence" value="ECO:0007669"/>
    <property type="project" value="UniProtKB-SubCell"/>
</dbReference>
<evidence type="ECO:0000313" key="15">
    <source>
        <dbReference type="EMBL" id="SJN12795.1"/>
    </source>
</evidence>
<keyword evidence="9 13" id="KW-1133">Transmembrane helix</keyword>
<evidence type="ECO:0000256" key="10">
    <source>
        <dbReference type="ARBA" id="ARBA00023004"/>
    </source>
</evidence>
<dbReference type="Pfam" id="PF01292">
    <property type="entry name" value="Ni_hydr_CYTB"/>
    <property type="match status" value="1"/>
</dbReference>
<dbReference type="Proteomes" id="UP000196331">
    <property type="component" value="Unassembled WGS sequence"/>
</dbReference>
<dbReference type="AlphaFoldDB" id="A0A1R4HZ24"/>
<dbReference type="PANTHER" id="PTHR30529:SF1">
    <property type="entry name" value="CYTOCHROME B561 HOMOLOG 2"/>
    <property type="match status" value="1"/>
</dbReference>
<evidence type="ECO:0000256" key="11">
    <source>
        <dbReference type="ARBA" id="ARBA00023136"/>
    </source>
</evidence>
<dbReference type="GO" id="GO:0009055">
    <property type="term" value="F:electron transfer activity"/>
    <property type="evidence" value="ECO:0007669"/>
    <property type="project" value="InterPro"/>
</dbReference>
<evidence type="ECO:0000256" key="5">
    <source>
        <dbReference type="ARBA" id="ARBA00022617"/>
    </source>
</evidence>
<dbReference type="InterPro" id="IPR016174">
    <property type="entry name" value="Di-haem_cyt_TM"/>
</dbReference>
<dbReference type="RefSeq" id="WP_087108216.1">
    <property type="nucleotide sequence ID" value="NZ_FUKM01000033.1"/>
</dbReference>
<feature type="transmembrane region" description="Helical" evidence="13">
    <location>
        <begin position="31"/>
        <end position="49"/>
    </location>
</feature>
<evidence type="ECO:0000256" key="13">
    <source>
        <dbReference type="SAM" id="Phobius"/>
    </source>
</evidence>